<accession>A0AAV2I402</accession>
<dbReference type="Gene3D" id="2.60.40.1660">
    <property type="entry name" value="Na, k-atpase alpha subunit"/>
    <property type="match status" value="1"/>
</dbReference>
<dbReference type="EMBL" id="CAXITT010000432">
    <property type="protein sequence ID" value="CAL1541450.1"/>
    <property type="molecule type" value="Genomic_DNA"/>
</dbReference>
<name>A0AAV2I402_LYMST</name>
<evidence type="ECO:0000256" key="2">
    <source>
        <dbReference type="ARBA" id="ARBA00005876"/>
    </source>
</evidence>
<comment type="similarity">
    <text evidence="2">Belongs to the X(+)/potassium ATPases subunit beta family.</text>
</comment>
<dbReference type="GO" id="GO:0036376">
    <property type="term" value="P:sodium ion export across plasma membrane"/>
    <property type="evidence" value="ECO:0007669"/>
    <property type="project" value="TreeGrafter"/>
</dbReference>
<evidence type="ECO:0000256" key="5">
    <source>
        <dbReference type="ARBA" id="ARBA00022989"/>
    </source>
</evidence>
<dbReference type="Pfam" id="PF00287">
    <property type="entry name" value="Na_K-ATPase"/>
    <property type="match status" value="1"/>
</dbReference>
<evidence type="ECO:0000256" key="6">
    <source>
        <dbReference type="ARBA" id="ARBA00023136"/>
    </source>
</evidence>
<sequence>MEKPTFSQRMKSLGLFLWNGETKEFLGRGGRSWAEIGLFYLVFYACLSGFFIATIAVFYETIDADNPRLQGESSLLKGNPGMGYQPMPDIDTTLIYARTSEEDTKAYVKSINKVLDAYKNESLNRVNCSDLTQPRTDSDKACNFDFANLTQECNEENGYGFKHGQPCILLKLNKIFGWIPSIWDEKDVSDVPKVIKDVYLSDRIWVQCHGENPADEDNLGDKDQIKYFPQQGFPLGYYPFKKQLDYLPPLIFVKFSNVTHYTGIMVECQAFGKNIALDRSERQGSVHFELLVEPSNK</sequence>
<keyword evidence="3 7" id="KW-0812">Transmembrane</keyword>
<proteinExistence type="inferred from homology"/>
<evidence type="ECO:0000256" key="4">
    <source>
        <dbReference type="ARBA" id="ARBA00022968"/>
    </source>
</evidence>
<dbReference type="InterPro" id="IPR000402">
    <property type="entry name" value="Na/K_ATPase_sub_beta"/>
</dbReference>
<dbReference type="GO" id="GO:1990573">
    <property type="term" value="P:potassium ion import across plasma membrane"/>
    <property type="evidence" value="ECO:0007669"/>
    <property type="project" value="TreeGrafter"/>
</dbReference>
<keyword evidence="5 7" id="KW-1133">Transmembrane helix</keyword>
<feature type="transmembrane region" description="Helical" evidence="7">
    <location>
        <begin position="38"/>
        <end position="59"/>
    </location>
</feature>
<dbReference type="InterPro" id="IPR038702">
    <property type="entry name" value="Na/K_ATPase_sub_beta_sf"/>
</dbReference>
<dbReference type="PANTHER" id="PTHR11523">
    <property type="entry name" value="SODIUM/POTASSIUM-DEPENDENT ATPASE BETA SUBUNIT"/>
    <property type="match status" value="1"/>
</dbReference>
<dbReference type="PANTHER" id="PTHR11523:SF28">
    <property type="entry name" value="NA_K-ATPASE BETA SUBUNIT ISOFORM 4-RELATED"/>
    <property type="match status" value="1"/>
</dbReference>
<comment type="caution">
    <text evidence="8">The sequence shown here is derived from an EMBL/GenBank/DDBJ whole genome shotgun (WGS) entry which is preliminary data.</text>
</comment>
<keyword evidence="6 7" id="KW-0472">Membrane</keyword>
<comment type="subcellular location">
    <subcellularLocation>
        <location evidence="1">Membrane</location>
        <topology evidence="1">Single-pass type II membrane protein</topology>
    </subcellularLocation>
</comment>
<dbReference type="GO" id="GO:0001671">
    <property type="term" value="F:ATPase activator activity"/>
    <property type="evidence" value="ECO:0007669"/>
    <property type="project" value="TreeGrafter"/>
</dbReference>
<evidence type="ECO:0000256" key="1">
    <source>
        <dbReference type="ARBA" id="ARBA00004606"/>
    </source>
</evidence>
<evidence type="ECO:0000313" key="8">
    <source>
        <dbReference type="EMBL" id="CAL1541450.1"/>
    </source>
</evidence>
<keyword evidence="4" id="KW-0735">Signal-anchor</keyword>
<dbReference type="GO" id="GO:0006883">
    <property type="term" value="P:intracellular sodium ion homeostasis"/>
    <property type="evidence" value="ECO:0007669"/>
    <property type="project" value="TreeGrafter"/>
</dbReference>
<protein>
    <recommendedName>
        <fullName evidence="10">Sodium/potassium-transporting ATPase subunit beta</fullName>
    </recommendedName>
</protein>
<evidence type="ECO:0000256" key="7">
    <source>
        <dbReference type="SAM" id="Phobius"/>
    </source>
</evidence>
<gene>
    <name evidence="8" type="ORF">GSLYS_00015056001</name>
</gene>
<dbReference type="GO" id="GO:0005890">
    <property type="term" value="C:sodium:potassium-exchanging ATPase complex"/>
    <property type="evidence" value="ECO:0007669"/>
    <property type="project" value="InterPro"/>
</dbReference>
<evidence type="ECO:0000256" key="3">
    <source>
        <dbReference type="ARBA" id="ARBA00022692"/>
    </source>
</evidence>
<dbReference type="Proteomes" id="UP001497497">
    <property type="component" value="Unassembled WGS sequence"/>
</dbReference>
<keyword evidence="9" id="KW-1185">Reference proteome</keyword>
<evidence type="ECO:0008006" key="10">
    <source>
        <dbReference type="Google" id="ProtNLM"/>
    </source>
</evidence>
<evidence type="ECO:0000313" key="9">
    <source>
        <dbReference type="Proteomes" id="UP001497497"/>
    </source>
</evidence>
<organism evidence="8 9">
    <name type="scientific">Lymnaea stagnalis</name>
    <name type="common">Great pond snail</name>
    <name type="synonym">Helix stagnalis</name>
    <dbReference type="NCBI Taxonomy" id="6523"/>
    <lineage>
        <taxon>Eukaryota</taxon>
        <taxon>Metazoa</taxon>
        <taxon>Spiralia</taxon>
        <taxon>Lophotrochozoa</taxon>
        <taxon>Mollusca</taxon>
        <taxon>Gastropoda</taxon>
        <taxon>Heterobranchia</taxon>
        <taxon>Euthyneura</taxon>
        <taxon>Panpulmonata</taxon>
        <taxon>Hygrophila</taxon>
        <taxon>Lymnaeoidea</taxon>
        <taxon>Lymnaeidae</taxon>
        <taxon>Lymnaea</taxon>
    </lineage>
</organism>
<reference evidence="8 9" key="1">
    <citation type="submission" date="2024-04" db="EMBL/GenBank/DDBJ databases">
        <authorList>
            <consortium name="Genoscope - CEA"/>
            <person name="William W."/>
        </authorList>
    </citation>
    <scope>NUCLEOTIDE SEQUENCE [LARGE SCALE GENOMIC DNA]</scope>
</reference>
<dbReference type="AlphaFoldDB" id="A0AAV2I402"/>
<dbReference type="GO" id="GO:0030007">
    <property type="term" value="P:intracellular potassium ion homeostasis"/>
    <property type="evidence" value="ECO:0007669"/>
    <property type="project" value="TreeGrafter"/>
</dbReference>